<dbReference type="Proteomes" id="UP001596118">
    <property type="component" value="Unassembled WGS sequence"/>
</dbReference>
<comment type="caution">
    <text evidence="2">The sequence shown here is derived from an EMBL/GenBank/DDBJ whole genome shotgun (WGS) entry which is preliminary data.</text>
</comment>
<proteinExistence type="predicted"/>
<reference evidence="2 3" key="1">
    <citation type="journal article" date="2019" name="Int. J. Syst. Evol. Microbiol.">
        <title>The Global Catalogue of Microorganisms (GCM) 10K type strain sequencing project: providing services to taxonomists for standard genome sequencing and annotation.</title>
        <authorList>
            <consortium name="The Broad Institute Genomics Platform"/>
            <consortium name="The Broad Institute Genome Sequencing Center for Infectious Disease"/>
            <person name="Wu L."/>
            <person name="Ma J."/>
        </authorList>
    </citation>
    <scope>NUCLEOTIDE SEQUENCE [LARGE SCALE GENOMIC DNA]</scope>
    <source>
        <strain evidence="2 3">CGMCC 1.12124</strain>
    </source>
</reference>
<protein>
    <submittedName>
        <fullName evidence="2">Uncharacterized protein</fullName>
    </submittedName>
</protein>
<evidence type="ECO:0000313" key="3">
    <source>
        <dbReference type="Proteomes" id="UP001596118"/>
    </source>
</evidence>
<keyword evidence="3" id="KW-1185">Reference proteome</keyword>
<dbReference type="EMBL" id="JBHSKY010000004">
    <property type="protein sequence ID" value="MFC5277865.1"/>
    <property type="molecule type" value="Genomic_DNA"/>
</dbReference>
<dbReference type="AlphaFoldDB" id="A0ABD5QYT0"/>
<feature type="region of interest" description="Disordered" evidence="1">
    <location>
        <begin position="91"/>
        <end position="120"/>
    </location>
</feature>
<name>A0ABD5QYT0_9EURY</name>
<accession>A0ABD5QYT0</accession>
<evidence type="ECO:0000313" key="2">
    <source>
        <dbReference type="EMBL" id="MFC5277865.1"/>
    </source>
</evidence>
<gene>
    <name evidence="2" type="ORF">ACFPM1_03655</name>
</gene>
<feature type="compositionally biased region" description="Acidic residues" evidence="1">
    <location>
        <begin position="100"/>
        <end position="120"/>
    </location>
</feature>
<dbReference type="RefSeq" id="WP_256412666.1">
    <property type="nucleotide sequence ID" value="NZ_JANHDM010000012.1"/>
</dbReference>
<sequence>MTDHHRTAEQDGETVAMDGGTAAREPPATAATEHPAVLDVDVVGERVLASVEKGDVSILVEAPTGISAEELEETLRGVPESIEETTELFAETPSMSDNTTEIDESTDAEDVTDDDLGGGV</sequence>
<evidence type="ECO:0000256" key="1">
    <source>
        <dbReference type="SAM" id="MobiDB-lite"/>
    </source>
</evidence>
<feature type="compositionally biased region" description="Low complexity" evidence="1">
    <location>
        <begin position="21"/>
        <end position="35"/>
    </location>
</feature>
<organism evidence="2 3">
    <name type="scientific">Halorubrum rubrum</name>
    <dbReference type="NCBI Taxonomy" id="1126240"/>
    <lineage>
        <taxon>Archaea</taxon>
        <taxon>Methanobacteriati</taxon>
        <taxon>Methanobacteriota</taxon>
        <taxon>Stenosarchaea group</taxon>
        <taxon>Halobacteria</taxon>
        <taxon>Halobacteriales</taxon>
        <taxon>Haloferacaceae</taxon>
        <taxon>Halorubrum</taxon>
    </lineage>
</organism>
<feature type="region of interest" description="Disordered" evidence="1">
    <location>
        <begin position="1"/>
        <end position="35"/>
    </location>
</feature>